<dbReference type="NCBIfam" id="NF001806">
    <property type="entry name" value="PRK00521.3-4"/>
    <property type="match status" value="1"/>
</dbReference>
<comment type="function">
    <text evidence="2">One of several proteins that assist in the late maturation steps of the functional core of the 30S ribosomal subunit. Associates with free 30S ribosomal subunits (but not with 30S subunits that are part of 70S ribosomes or polysomes). Required for efficient processing of 16S rRNA. May interact with the 5'-terminal helix region of 16S rRNA.</text>
</comment>
<keyword evidence="2" id="KW-0963">Cytoplasm</keyword>
<evidence type="ECO:0000256" key="2">
    <source>
        <dbReference type="HAMAP-Rule" id="MF_00003"/>
    </source>
</evidence>
<protein>
    <recommendedName>
        <fullName evidence="2">Ribosome-binding factor A</fullName>
    </recommendedName>
</protein>
<reference evidence="3 4" key="1">
    <citation type="submission" date="2017-06" db="EMBL/GenBank/DDBJ databases">
        <title>Complete genome of Helicobacter apodemus.</title>
        <authorList>
            <person name="Cho S."/>
        </authorList>
    </citation>
    <scope>NUCLEOTIDE SEQUENCE [LARGE SCALE GENOMIC DNA]</scope>
    <source>
        <strain evidence="4">SNUVETPUB-15-01</strain>
    </source>
</reference>
<dbReference type="GO" id="GO:0005737">
    <property type="term" value="C:cytoplasm"/>
    <property type="evidence" value="ECO:0007669"/>
    <property type="project" value="UniProtKB-SubCell"/>
</dbReference>
<dbReference type="OrthoDB" id="5339518at2"/>
<accession>A0A2U8FEH9</accession>
<dbReference type="Proteomes" id="UP000244890">
    <property type="component" value="Chromosome"/>
</dbReference>
<comment type="similarity">
    <text evidence="2">Belongs to the RbfA family.</text>
</comment>
<dbReference type="InterPro" id="IPR000238">
    <property type="entry name" value="RbfA"/>
</dbReference>
<dbReference type="RefSeq" id="WP_108911059.1">
    <property type="nucleotide sequence ID" value="NZ_CP021886.1"/>
</dbReference>
<dbReference type="InterPro" id="IPR023799">
    <property type="entry name" value="RbfA_dom_sf"/>
</dbReference>
<dbReference type="Gene3D" id="3.30.300.20">
    <property type="match status" value="1"/>
</dbReference>
<organism evidence="3 4">
    <name type="scientific">Helicobacter apodemus</name>
    <dbReference type="NCBI Taxonomy" id="135569"/>
    <lineage>
        <taxon>Bacteria</taxon>
        <taxon>Pseudomonadati</taxon>
        <taxon>Campylobacterota</taxon>
        <taxon>Epsilonproteobacteria</taxon>
        <taxon>Campylobacterales</taxon>
        <taxon>Helicobacteraceae</taxon>
        <taxon>Helicobacter</taxon>
    </lineage>
</organism>
<keyword evidence="1 2" id="KW-0690">Ribosome biogenesis</keyword>
<dbReference type="HAMAP" id="MF_00003">
    <property type="entry name" value="RbfA"/>
    <property type="match status" value="1"/>
</dbReference>
<evidence type="ECO:0000313" key="3">
    <source>
        <dbReference type="EMBL" id="AWI34227.1"/>
    </source>
</evidence>
<sequence>MKNIKLERIQSLLKELIPSALANLEDTRLNNLSVLEVKCSRGKYFAQVFLDPSFITQEEKKVILHQLKKARNIIKGYCLEESGWFRCPDFNFVFDDSLEKEMRLDRIFQALQKERNIKQGDKARGLDLGALE</sequence>
<evidence type="ECO:0000256" key="1">
    <source>
        <dbReference type="ARBA" id="ARBA00022517"/>
    </source>
</evidence>
<dbReference type="InterPro" id="IPR015946">
    <property type="entry name" value="KH_dom-like_a/b"/>
</dbReference>
<gene>
    <name evidence="2" type="primary">rbfA</name>
    <name evidence="3" type="ORF">CDV25_05205</name>
</gene>
<dbReference type="PROSITE" id="PS01319">
    <property type="entry name" value="RBFA"/>
    <property type="match status" value="1"/>
</dbReference>
<proteinExistence type="inferred from homology"/>
<dbReference type="EMBL" id="CP021886">
    <property type="protein sequence ID" value="AWI34227.1"/>
    <property type="molecule type" value="Genomic_DNA"/>
</dbReference>
<dbReference type="KEGG" id="had:CDV25_05205"/>
<dbReference type="Pfam" id="PF02033">
    <property type="entry name" value="RBFA"/>
    <property type="match status" value="1"/>
</dbReference>
<dbReference type="GO" id="GO:0030490">
    <property type="term" value="P:maturation of SSU-rRNA"/>
    <property type="evidence" value="ECO:0007669"/>
    <property type="project" value="UniProtKB-UniRule"/>
</dbReference>
<dbReference type="AlphaFoldDB" id="A0A2U8FEH9"/>
<dbReference type="SUPFAM" id="SSF89919">
    <property type="entry name" value="Ribosome-binding factor A, RbfA"/>
    <property type="match status" value="1"/>
</dbReference>
<comment type="subcellular location">
    <subcellularLocation>
        <location evidence="2">Cytoplasm</location>
    </subcellularLocation>
</comment>
<dbReference type="NCBIfam" id="TIGR00082">
    <property type="entry name" value="rbfA"/>
    <property type="match status" value="1"/>
</dbReference>
<comment type="subunit">
    <text evidence="2">Monomer. Binds 30S ribosomal subunits, but not 50S ribosomal subunits or 70S ribosomes.</text>
</comment>
<name>A0A2U8FEH9_9HELI</name>
<dbReference type="InterPro" id="IPR020053">
    <property type="entry name" value="Ribosome-bd_factorA_CS"/>
</dbReference>
<evidence type="ECO:0000313" key="4">
    <source>
        <dbReference type="Proteomes" id="UP000244890"/>
    </source>
</evidence>